<evidence type="ECO:0000313" key="1">
    <source>
        <dbReference type="EMBL" id="KAJ8934729.1"/>
    </source>
</evidence>
<sequence>KTRSHKLAGRATSFNKTNVGMFFDKLGVMDKYRICSSRIWNTEKTGVSTVCQSLRKVLLPRENGTLNQLSENVRSSGMYWRRKCEWFGLLIKSSMILCYTCSACKTYQ</sequence>
<keyword evidence="2" id="KW-1185">Reference proteome</keyword>
<accession>A0AAV8X844</accession>
<comment type="caution">
    <text evidence="1">The sequence shown here is derived from an EMBL/GenBank/DDBJ whole genome shotgun (WGS) entry which is preliminary data.</text>
</comment>
<gene>
    <name evidence="1" type="ORF">NQ318_012099</name>
</gene>
<name>A0AAV8X844_9CUCU</name>
<feature type="non-terminal residue" evidence="1">
    <location>
        <position position="1"/>
    </location>
</feature>
<reference evidence="1" key="1">
    <citation type="journal article" date="2023" name="Insect Mol. Biol.">
        <title>Genome sequencing provides insights into the evolution of gene families encoding plant cell wall-degrading enzymes in longhorned beetles.</title>
        <authorList>
            <person name="Shin N.R."/>
            <person name="Okamura Y."/>
            <person name="Kirsch R."/>
            <person name="Pauchet Y."/>
        </authorList>
    </citation>
    <scope>NUCLEOTIDE SEQUENCE</scope>
    <source>
        <strain evidence="1">AMC_N1</strain>
    </source>
</reference>
<dbReference type="EMBL" id="JAPWTK010000995">
    <property type="protein sequence ID" value="KAJ8934729.1"/>
    <property type="molecule type" value="Genomic_DNA"/>
</dbReference>
<protein>
    <submittedName>
        <fullName evidence="1">Uncharacterized protein</fullName>
    </submittedName>
</protein>
<dbReference type="AlphaFoldDB" id="A0AAV8X844"/>
<dbReference type="Proteomes" id="UP001162162">
    <property type="component" value="Unassembled WGS sequence"/>
</dbReference>
<organism evidence="1 2">
    <name type="scientific">Aromia moschata</name>
    <dbReference type="NCBI Taxonomy" id="1265417"/>
    <lineage>
        <taxon>Eukaryota</taxon>
        <taxon>Metazoa</taxon>
        <taxon>Ecdysozoa</taxon>
        <taxon>Arthropoda</taxon>
        <taxon>Hexapoda</taxon>
        <taxon>Insecta</taxon>
        <taxon>Pterygota</taxon>
        <taxon>Neoptera</taxon>
        <taxon>Endopterygota</taxon>
        <taxon>Coleoptera</taxon>
        <taxon>Polyphaga</taxon>
        <taxon>Cucujiformia</taxon>
        <taxon>Chrysomeloidea</taxon>
        <taxon>Cerambycidae</taxon>
        <taxon>Cerambycinae</taxon>
        <taxon>Callichromatini</taxon>
        <taxon>Aromia</taxon>
    </lineage>
</organism>
<proteinExistence type="predicted"/>
<evidence type="ECO:0000313" key="2">
    <source>
        <dbReference type="Proteomes" id="UP001162162"/>
    </source>
</evidence>